<dbReference type="STRING" id="1777141.AWB80_01428"/>
<feature type="transmembrane region" description="Helical" evidence="1">
    <location>
        <begin position="95"/>
        <end position="121"/>
    </location>
</feature>
<dbReference type="EMBL" id="FCOE02000004">
    <property type="protein sequence ID" value="SAK50359.1"/>
    <property type="molecule type" value="Genomic_DNA"/>
</dbReference>
<proteinExistence type="predicted"/>
<feature type="transmembrane region" description="Helical" evidence="1">
    <location>
        <begin position="12"/>
        <end position="33"/>
    </location>
</feature>
<evidence type="ECO:0000256" key="1">
    <source>
        <dbReference type="SAM" id="Phobius"/>
    </source>
</evidence>
<sequence>MHQRRGGRLLLLHLMSPISFAVFVGVVLLLTGIDNPIGWASTYFYFTGATPSYGLTYLVSFVVALWLTGISMRTGKAPNAGNSVNIAPLRIDPRFAFALFLVASVFQLSKFANIGSIPLLGDPMARYKLTLGGFEDYPSRLLAPLSTAFFCFGVLGVKNNRIARIFTLTIGISLNLMMTQRQELANIVFGCGLIWAFNRRAKLRIILPFAILTLIAVYVIVGLGAMLRYGGGDTISRSVSTLMLPIWIVHAEITVPYVFGEHIVTALNGNMLYGLYTFGEFIAIFSPVKIAHGASLMQQLFTNRDTAQSVGAPYSYLIDFGYAGLISVGFVNAFIMGFYYRKVSLNNTSSYWITAYSVVLLSSFWSIRSGISLFYPLVIYILSALFCVTSGGSRALVQMRSVVRFFFGISLLVSSGALVFR</sequence>
<feature type="transmembrane region" description="Helical" evidence="1">
    <location>
        <begin position="271"/>
        <end position="294"/>
    </location>
</feature>
<dbReference type="Proteomes" id="UP000054911">
    <property type="component" value="Unassembled WGS sequence"/>
</dbReference>
<accession>A0A157ZXZ7</accession>
<feature type="transmembrane region" description="Helical" evidence="1">
    <location>
        <begin position="141"/>
        <end position="157"/>
    </location>
</feature>
<evidence type="ECO:0008006" key="4">
    <source>
        <dbReference type="Google" id="ProtNLM"/>
    </source>
</evidence>
<gene>
    <name evidence="2" type="ORF">AWB80_01428</name>
</gene>
<feature type="transmembrane region" description="Helical" evidence="1">
    <location>
        <begin position="314"/>
        <end position="339"/>
    </location>
</feature>
<name>A0A157ZXZ7_9BURK</name>
<feature type="transmembrane region" description="Helical" evidence="1">
    <location>
        <begin position="351"/>
        <end position="367"/>
    </location>
</feature>
<feature type="transmembrane region" description="Helical" evidence="1">
    <location>
        <begin position="373"/>
        <end position="390"/>
    </location>
</feature>
<feature type="transmembrane region" description="Helical" evidence="1">
    <location>
        <begin position="239"/>
        <end position="259"/>
    </location>
</feature>
<feature type="transmembrane region" description="Helical" evidence="1">
    <location>
        <begin position="205"/>
        <end position="227"/>
    </location>
</feature>
<evidence type="ECO:0000313" key="3">
    <source>
        <dbReference type="Proteomes" id="UP000054911"/>
    </source>
</evidence>
<keyword evidence="1" id="KW-0472">Membrane</keyword>
<evidence type="ECO:0000313" key="2">
    <source>
        <dbReference type="EMBL" id="SAK50359.1"/>
    </source>
</evidence>
<keyword evidence="3" id="KW-1185">Reference proteome</keyword>
<keyword evidence="1" id="KW-1133">Transmembrane helix</keyword>
<dbReference type="AlphaFoldDB" id="A0A157ZXZ7"/>
<keyword evidence="1" id="KW-0812">Transmembrane</keyword>
<protein>
    <recommendedName>
        <fullName evidence="4">Oligosaccharide repeat unit polymerase</fullName>
    </recommendedName>
</protein>
<feature type="transmembrane region" description="Helical" evidence="1">
    <location>
        <begin position="53"/>
        <end position="74"/>
    </location>
</feature>
<comment type="caution">
    <text evidence="2">The sequence shown here is derived from an EMBL/GenBank/DDBJ whole genome shotgun (WGS) entry which is preliminary data.</text>
</comment>
<feature type="transmembrane region" description="Helical" evidence="1">
    <location>
        <begin position="402"/>
        <end position="420"/>
    </location>
</feature>
<reference evidence="2" key="1">
    <citation type="submission" date="2016-01" db="EMBL/GenBank/DDBJ databases">
        <authorList>
            <person name="Peeters C."/>
        </authorList>
    </citation>
    <scope>NUCLEOTIDE SEQUENCE [LARGE SCALE GENOMIC DNA]</scope>
    <source>
        <strain evidence="2">LMG 29323</strain>
    </source>
</reference>
<dbReference type="NCBIfam" id="TIGR04370">
    <property type="entry name" value="glyco_rpt_poly"/>
    <property type="match status" value="1"/>
</dbReference>
<organism evidence="2 3">
    <name type="scientific">Caballeronia pedi</name>
    <dbReference type="NCBI Taxonomy" id="1777141"/>
    <lineage>
        <taxon>Bacteria</taxon>
        <taxon>Pseudomonadati</taxon>
        <taxon>Pseudomonadota</taxon>
        <taxon>Betaproteobacteria</taxon>
        <taxon>Burkholderiales</taxon>
        <taxon>Burkholderiaceae</taxon>
        <taxon>Caballeronia</taxon>
    </lineage>
</organism>